<evidence type="ECO:0000256" key="1">
    <source>
        <dbReference type="ARBA" id="ARBA00008520"/>
    </source>
</evidence>
<gene>
    <name evidence="3" type="ORF">PSAB_20135</name>
</gene>
<evidence type="ECO:0000313" key="4">
    <source>
        <dbReference type="Proteomes" id="UP000019772"/>
    </source>
</evidence>
<dbReference type="Pfam" id="PF01547">
    <property type="entry name" value="SBP_bac_1"/>
    <property type="match status" value="1"/>
</dbReference>
<dbReference type="AlphaFoldDB" id="X5A3P0"/>
<keyword evidence="4" id="KW-1185">Reference proteome</keyword>
<comment type="similarity">
    <text evidence="1">Belongs to the bacterial solute-binding protein 1 family.</text>
</comment>
<dbReference type="STRING" id="1268072.PSAB_20135"/>
<dbReference type="HOGENOM" id="CLU_031285_12_0_9"/>
<protein>
    <submittedName>
        <fullName evidence="3">Carbohydrate ABC transporter substrate-binding protein, CUT1 family</fullName>
    </submittedName>
</protein>
<dbReference type="SUPFAM" id="SSF53850">
    <property type="entry name" value="Periplasmic binding protein-like II"/>
    <property type="match status" value="1"/>
</dbReference>
<dbReference type="InterPro" id="IPR050490">
    <property type="entry name" value="Bact_solute-bd_prot1"/>
</dbReference>
<organism evidence="3 4">
    <name type="scientific">Paenibacillus sabinae T27</name>
    <dbReference type="NCBI Taxonomy" id="1268072"/>
    <lineage>
        <taxon>Bacteria</taxon>
        <taxon>Bacillati</taxon>
        <taxon>Bacillota</taxon>
        <taxon>Bacilli</taxon>
        <taxon>Bacillales</taxon>
        <taxon>Paenibacillaceae</taxon>
        <taxon>Paenibacillus</taxon>
    </lineage>
</organism>
<dbReference type="PATRIC" id="fig|1268072.3.peg.4150"/>
<dbReference type="KEGG" id="psab:PSAB_20135"/>
<name>X5A3P0_9BACL</name>
<proteinExistence type="inferred from homology"/>
<evidence type="ECO:0000313" key="3">
    <source>
        <dbReference type="EMBL" id="AHV98918.1"/>
    </source>
</evidence>
<dbReference type="InterPro" id="IPR006059">
    <property type="entry name" value="SBP"/>
</dbReference>
<dbReference type="PANTHER" id="PTHR43649">
    <property type="entry name" value="ARABINOSE-BINDING PROTEIN-RELATED"/>
    <property type="match status" value="1"/>
</dbReference>
<evidence type="ECO:0000256" key="2">
    <source>
        <dbReference type="ARBA" id="ARBA00022448"/>
    </source>
</evidence>
<dbReference type="PANTHER" id="PTHR43649:SF29">
    <property type="entry name" value="OSMOPROTECTIVE COMPOUNDS-BINDING PROTEIN GGTB"/>
    <property type="match status" value="1"/>
</dbReference>
<dbReference type="Proteomes" id="UP000019772">
    <property type="component" value="Chromosome"/>
</dbReference>
<dbReference type="eggNOG" id="COG1653">
    <property type="taxonomic scope" value="Bacteria"/>
</dbReference>
<sequence length="457" mass="50386">MYFKGRSNICHLEEFDTEGDMRAMKKRFLIVLMACLLILGLAACGSNSTPKNENASSKAGPVTISIAMHVANVKEQEPYMYGIIQKFQEKYPDIKIDLTGAETQEHVKKMKMMSQSGNLPDIFWMLPAPAKEMNQAGLLLDLTDFLKSNPDIASSIDSQMVSDYQDGGKQFGLPYQALVTGLWYNKALFDQYKVKVPETYEELLAAAKVFKANNVVTIAKGSKDTFSTWAFLGMLTRYGFFDKIGDIESGKEKFNNPDFLKLFNKIDELRVNGAFPENVSTLSYFQAVEMFTGGKAAMLDAGVWETKKIEGSPIGKTAGFSWGPTFSDGVGNQKIAMAVAAAPLVASAKVKDDPAKYDAVQKFFAYFYSQEGAAVMAENEAPPVVKYTGTVDKAKYPVYAEVISKLNEPGWERAKAQPDLVVSEAVANQLNDSIYGVINGIYKPEQALDLIDQKVAK</sequence>
<dbReference type="EMBL" id="CP004078">
    <property type="protein sequence ID" value="AHV98918.1"/>
    <property type="molecule type" value="Genomic_DNA"/>
</dbReference>
<accession>X5A3P0</accession>
<dbReference type="Gene3D" id="3.40.190.10">
    <property type="entry name" value="Periplasmic binding protein-like II"/>
    <property type="match status" value="2"/>
</dbReference>
<keyword evidence="2" id="KW-0813">Transport</keyword>
<reference evidence="3 4" key="1">
    <citation type="journal article" date="2014" name="PLoS Genet.">
        <title>Comparative Genomic Analysis of N2-Fixing and Non-N2-Fixing Paenibacillus spp.: Organization, Evolution and Expression of the Nitrogen Fixation Genes.</title>
        <authorList>
            <person name="Xie J.B."/>
            <person name="Du Z."/>
            <person name="Bai L."/>
            <person name="Tian C."/>
            <person name="Zhang Y."/>
            <person name="Xie J.Y."/>
            <person name="Wang T."/>
            <person name="Liu X."/>
            <person name="Chen X."/>
            <person name="Cheng Q."/>
            <person name="Chen S."/>
            <person name="Li J."/>
        </authorList>
    </citation>
    <scope>NUCLEOTIDE SEQUENCE [LARGE SCALE GENOMIC DNA]</scope>
    <source>
        <strain evidence="3 4">T27</strain>
    </source>
</reference>